<dbReference type="Proteomes" id="UP001172082">
    <property type="component" value="Unassembled WGS sequence"/>
</dbReference>
<keyword evidence="8" id="KW-1185">Reference proteome</keyword>
<evidence type="ECO:0000256" key="2">
    <source>
        <dbReference type="ARBA" id="ARBA00023015"/>
    </source>
</evidence>
<evidence type="ECO:0000313" key="8">
    <source>
        <dbReference type="Proteomes" id="UP001172082"/>
    </source>
</evidence>
<reference evidence="7" key="1">
    <citation type="submission" date="2023-06" db="EMBL/GenBank/DDBJ databases">
        <title>Genomic of Parafulvivirga corallium.</title>
        <authorList>
            <person name="Wang G."/>
        </authorList>
    </citation>
    <scope>NUCLEOTIDE SEQUENCE</scope>
    <source>
        <strain evidence="7">BMA10</strain>
    </source>
</reference>
<dbReference type="SUPFAM" id="SSF88659">
    <property type="entry name" value="Sigma3 and sigma4 domains of RNA polymerase sigma factors"/>
    <property type="match status" value="1"/>
</dbReference>
<evidence type="ECO:0000313" key="7">
    <source>
        <dbReference type="EMBL" id="MDN5204346.1"/>
    </source>
</evidence>
<dbReference type="PANTHER" id="PTHR43133:SF46">
    <property type="entry name" value="RNA POLYMERASE SIGMA-70 FACTOR ECF SUBFAMILY"/>
    <property type="match status" value="1"/>
</dbReference>
<dbReference type="NCBIfam" id="TIGR02937">
    <property type="entry name" value="sigma70-ECF"/>
    <property type="match status" value="1"/>
</dbReference>
<dbReference type="InterPro" id="IPR014327">
    <property type="entry name" value="RNA_pol_sigma70_bacteroid"/>
</dbReference>
<feature type="domain" description="RNA polymerase sigma-70 region 2" evidence="5">
    <location>
        <begin position="27"/>
        <end position="93"/>
    </location>
</feature>
<dbReference type="NCBIfam" id="TIGR02985">
    <property type="entry name" value="Sig70_bacteroi1"/>
    <property type="match status" value="1"/>
</dbReference>
<dbReference type="RefSeq" id="WP_346754370.1">
    <property type="nucleotide sequence ID" value="NZ_JAUJEA010000011.1"/>
</dbReference>
<organism evidence="7 8">
    <name type="scientific">Splendidivirga corallicola</name>
    <dbReference type="NCBI Taxonomy" id="3051826"/>
    <lineage>
        <taxon>Bacteria</taxon>
        <taxon>Pseudomonadati</taxon>
        <taxon>Bacteroidota</taxon>
        <taxon>Cytophagia</taxon>
        <taxon>Cytophagales</taxon>
        <taxon>Splendidivirgaceae</taxon>
        <taxon>Splendidivirga</taxon>
    </lineage>
</organism>
<gene>
    <name evidence="7" type="ORF">QQ008_23340</name>
</gene>
<dbReference type="InterPro" id="IPR014284">
    <property type="entry name" value="RNA_pol_sigma-70_dom"/>
</dbReference>
<proteinExistence type="inferred from homology"/>
<evidence type="ECO:0000259" key="6">
    <source>
        <dbReference type="Pfam" id="PF08281"/>
    </source>
</evidence>
<dbReference type="InterPro" id="IPR007627">
    <property type="entry name" value="RNA_pol_sigma70_r2"/>
</dbReference>
<keyword evidence="4" id="KW-0804">Transcription</keyword>
<keyword evidence="2" id="KW-0805">Transcription regulation</keyword>
<evidence type="ECO:0000259" key="5">
    <source>
        <dbReference type="Pfam" id="PF04542"/>
    </source>
</evidence>
<dbReference type="PANTHER" id="PTHR43133">
    <property type="entry name" value="RNA POLYMERASE ECF-TYPE SIGMA FACTO"/>
    <property type="match status" value="1"/>
</dbReference>
<dbReference type="EMBL" id="JAUJEA010000011">
    <property type="protein sequence ID" value="MDN5204346.1"/>
    <property type="molecule type" value="Genomic_DNA"/>
</dbReference>
<evidence type="ECO:0000256" key="1">
    <source>
        <dbReference type="ARBA" id="ARBA00010641"/>
    </source>
</evidence>
<dbReference type="InterPro" id="IPR013325">
    <property type="entry name" value="RNA_pol_sigma_r2"/>
</dbReference>
<dbReference type="InterPro" id="IPR036388">
    <property type="entry name" value="WH-like_DNA-bd_sf"/>
</dbReference>
<dbReference type="Gene3D" id="1.10.1740.10">
    <property type="match status" value="1"/>
</dbReference>
<dbReference type="SUPFAM" id="SSF88946">
    <property type="entry name" value="Sigma2 domain of RNA polymerase sigma factors"/>
    <property type="match status" value="1"/>
</dbReference>
<evidence type="ECO:0000256" key="3">
    <source>
        <dbReference type="ARBA" id="ARBA00023082"/>
    </source>
</evidence>
<keyword evidence="3" id="KW-0731">Sigma factor</keyword>
<dbReference type="InterPro" id="IPR039425">
    <property type="entry name" value="RNA_pol_sigma-70-like"/>
</dbReference>
<dbReference type="InterPro" id="IPR013324">
    <property type="entry name" value="RNA_pol_sigma_r3/r4-like"/>
</dbReference>
<feature type="domain" description="RNA polymerase sigma factor 70 region 4 type 2" evidence="6">
    <location>
        <begin position="125"/>
        <end position="175"/>
    </location>
</feature>
<sequence length="197" mass="23180">MLIHENHSDKALLQKVMKGCERSFEVLFKKYHGFLYHYAFRVLRDESMADEMVHKTFIRIWDLKETLSDIKSFKNYIYSVNRSLVVDELRAISRNRRLAEQLAQRIISSHNSVEEDIIYNDLEEIALQAIEQLPTKRKEIFKLSRHDGFTHKEIAHKLNISENTVKVSVSKSLKQIRDYMLLNTDISLVLILSSTLL</sequence>
<name>A0ABT8KU99_9BACT</name>
<dbReference type="InterPro" id="IPR013249">
    <property type="entry name" value="RNA_pol_sigma70_r4_t2"/>
</dbReference>
<accession>A0ABT8KU99</accession>
<dbReference type="Gene3D" id="1.10.10.10">
    <property type="entry name" value="Winged helix-like DNA-binding domain superfamily/Winged helix DNA-binding domain"/>
    <property type="match status" value="1"/>
</dbReference>
<comment type="similarity">
    <text evidence="1">Belongs to the sigma-70 factor family. ECF subfamily.</text>
</comment>
<dbReference type="Pfam" id="PF08281">
    <property type="entry name" value="Sigma70_r4_2"/>
    <property type="match status" value="1"/>
</dbReference>
<dbReference type="CDD" id="cd06171">
    <property type="entry name" value="Sigma70_r4"/>
    <property type="match status" value="1"/>
</dbReference>
<evidence type="ECO:0000256" key="4">
    <source>
        <dbReference type="ARBA" id="ARBA00023163"/>
    </source>
</evidence>
<comment type="caution">
    <text evidence="7">The sequence shown here is derived from an EMBL/GenBank/DDBJ whole genome shotgun (WGS) entry which is preliminary data.</text>
</comment>
<dbReference type="Pfam" id="PF04542">
    <property type="entry name" value="Sigma70_r2"/>
    <property type="match status" value="1"/>
</dbReference>
<protein>
    <submittedName>
        <fullName evidence="7">RNA polymerase sigma-70 factor</fullName>
    </submittedName>
</protein>